<reference evidence="1 2" key="1">
    <citation type="journal article" date="2019" name="Nat. Med.">
        <title>A library of human gut bacterial isolates paired with longitudinal multiomics data enables mechanistic microbiome research.</title>
        <authorList>
            <person name="Poyet M."/>
            <person name="Groussin M."/>
            <person name="Gibbons S.M."/>
            <person name="Avila-Pacheco J."/>
            <person name="Jiang X."/>
            <person name="Kearney S.M."/>
            <person name="Perrotta A.R."/>
            <person name="Berdy B."/>
            <person name="Zhao S."/>
            <person name="Lieberman T.D."/>
            <person name="Swanson P.K."/>
            <person name="Smith M."/>
            <person name="Roesemann S."/>
            <person name="Alexander J.E."/>
            <person name="Rich S.A."/>
            <person name="Livny J."/>
            <person name="Vlamakis H."/>
            <person name="Clish C."/>
            <person name="Bullock K."/>
            <person name="Deik A."/>
            <person name="Scott J."/>
            <person name="Pierce K.A."/>
            <person name="Xavier R.J."/>
            <person name="Alm E.J."/>
        </authorList>
    </citation>
    <scope>NUCLEOTIDE SEQUENCE [LARGE SCALE GENOMIC DNA]</scope>
    <source>
        <strain evidence="1 2">BIOML-A19</strain>
    </source>
</reference>
<protein>
    <submittedName>
        <fullName evidence="1">Uncharacterized protein</fullName>
    </submittedName>
</protein>
<name>A0A9P4A726_9BACE</name>
<proteinExistence type="predicted"/>
<evidence type="ECO:0000313" key="2">
    <source>
        <dbReference type="Proteomes" id="UP000368418"/>
    </source>
</evidence>
<dbReference type="AlphaFoldDB" id="A0A9P4A726"/>
<evidence type="ECO:0000313" key="1">
    <source>
        <dbReference type="EMBL" id="KAA5499049.1"/>
    </source>
</evidence>
<dbReference type="InterPro" id="IPR046106">
    <property type="entry name" value="DUF6043"/>
</dbReference>
<dbReference type="EMBL" id="VVYD01000008">
    <property type="protein sequence ID" value="KAA5499049.1"/>
    <property type="molecule type" value="Genomic_DNA"/>
</dbReference>
<dbReference type="Proteomes" id="UP000368418">
    <property type="component" value="Unassembled WGS sequence"/>
</dbReference>
<organism evidence="1 2">
    <name type="scientific">Bacteroides caccae</name>
    <dbReference type="NCBI Taxonomy" id="47678"/>
    <lineage>
        <taxon>Bacteria</taxon>
        <taxon>Pseudomonadati</taxon>
        <taxon>Bacteroidota</taxon>
        <taxon>Bacteroidia</taxon>
        <taxon>Bacteroidales</taxon>
        <taxon>Bacteroidaceae</taxon>
        <taxon>Bacteroides</taxon>
    </lineage>
</organism>
<comment type="caution">
    <text evidence="1">The sequence shown here is derived from an EMBL/GenBank/DDBJ whole genome shotgun (WGS) entry which is preliminary data.</text>
</comment>
<dbReference type="RefSeq" id="WP_149882817.1">
    <property type="nucleotide sequence ID" value="NZ_CACRTB010000038.1"/>
</dbReference>
<gene>
    <name evidence="1" type="ORF">F2Y31_10690</name>
</gene>
<sequence>MMKDKEKQEKFEAFKAGILKWKNEHREEYNKFARIMTNCDETFYYQIFKAVSGQMQHIAREWELSWGDDGDETFDSIFILVSKENLPQKINEMFSVAVPDTEKKCKWMNIARRMIGMKPNMKVRLSAPLLLSWLFYGKSFESMMAMLEKQMSNPHIERIDRIKCSLASRSVIAVSIKGGYRTKEDWESYFAMEKANKDGDTGEWALRDAMKDIDSETEAAPLLETAKEDVQHLTPGRKKSKACPLIDYLPTESGEAAISYIRSYVTTHRSAMQQALPYFVLKEMPLRLPLLNGVEYATAMTRQFPNVSELLSEHSLRQAVGKLAGTETQLLEKDNKKQLCRYIESDANQKLLE</sequence>
<dbReference type="Pfam" id="PF19509">
    <property type="entry name" value="DUF6043"/>
    <property type="match status" value="1"/>
</dbReference>
<accession>A0A9P4A726</accession>